<reference evidence="4" key="1">
    <citation type="submission" date="2025-08" db="UniProtKB">
        <authorList>
            <consortium name="RefSeq"/>
        </authorList>
    </citation>
    <scope>IDENTIFICATION</scope>
    <source>
        <tissue evidence="4">Fruit stalk</tissue>
    </source>
</reference>
<dbReference type="Pfam" id="PF25276">
    <property type="entry name" value="DUF7870"/>
    <property type="match status" value="1"/>
</dbReference>
<sequence length="418" mass="47295">MAVQIFYGLQTKCQNKNKPLNYGGISLPADTHLFIKVLDARIFNLLARLMVILALIIVLLPWSGIGSIVNKESAGPADAIKPKVVSADPINLDLLPLLFHDLNREGILKQGDKGLMLSNDDEEAIHSSLFLRKSDMEFSSVSDLERQSSIPEESFDFTFTQNFQAASEFIDRTLKVGGIVAVQLSGSSSYSFHKPSNYRVVYFRKFQSNVLVMKKIENAKPIYSTQRRLFGYTSKAKKAALKNLEDVLLEPPRASSGRSKTYLKRTKYLPDLLGDTLESYPRRVFIDVGLPEKEGGSGTDWFAKNYPTRNLNFEMYKIETLTKESSRKELPIVVEIGMSDWLRKNVKEAEYVVMKAEAEVVEDMVKSKAIRLVDELFLECKPEGHGGKKNMSKRAYWECLALYGKLRDEGVAVHQWWG</sequence>
<evidence type="ECO:0000256" key="1">
    <source>
        <dbReference type="SAM" id="Phobius"/>
    </source>
</evidence>
<dbReference type="Proteomes" id="UP000515121">
    <property type="component" value="Unplaced"/>
</dbReference>
<dbReference type="OrthoDB" id="1919622at2759"/>
<keyword evidence="3" id="KW-1185">Reference proteome</keyword>
<keyword evidence="1" id="KW-0812">Transmembrane</keyword>
<evidence type="ECO:0000259" key="2">
    <source>
        <dbReference type="Pfam" id="PF25276"/>
    </source>
</evidence>
<keyword evidence="1" id="KW-0472">Membrane</keyword>
<feature type="domain" description="DUF7870" evidence="2">
    <location>
        <begin position="241"/>
        <end position="417"/>
    </location>
</feature>
<evidence type="ECO:0000313" key="3">
    <source>
        <dbReference type="Proteomes" id="UP000515121"/>
    </source>
</evidence>
<dbReference type="GeneID" id="111315537"/>
<organism evidence="3 4">
    <name type="scientific">Durio zibethinus</name>
    <name type="common">Durian</name>
    <dbReference type="NCBI Taxonomy" id="66656"/>
    <lineage>
        <taxon>Eukaryota</taxon>
        <taxon>Viridiplantae</taxon>
        <taxon>Streptophyta</taxon>
        <taxon>Embryophyta</taxon>
        <taxon>Tracheophyta</taxon>
        <taxon>Spermatophyta</taxon>
        <taxon>Magnoliopsida</taxon>
        <taxon>eudicotyledons</taxon>
        <taxon>Gunneridae</taxon>
        <taxon>Pentapetalae</taxon>
        <taxon>rosids</taxon>
        <taxon>malvids</taxon>
        <taxon>Malvales</taxon>
        <taxon>Malvaceae</taxon>
        <taxon>Helicteroideae</taxon>
        <taxon>Durio</taxon>
    </lineage>
</organism>
<dbReference type="PANTHER" id="PTHR33597">
    <property type="entry name" value="OS02G0760400 PROTEIN"/>
    <property type="match status" value="1"/>
</dbReference>
<dbReference type="AlphaFoldDB" id="A0A6P6B7D6"/>
<protein>
    <submittedName>
        <fullName evidence="4">Uncharacterized protein LOC111315537</fullName>
    </submittedName>
</protein>
<dbReference type="RefSeq" id="XP_022773092.1">
    <property type="nucleotide sequence ID" value="XM_022917357.1"/>
</dbReference>
<name>A0A6P6B7D6_DURZI</name>
<dbReference type="KEGG" id="dzi:111315537"/>
<dbReference type="InterPro" id="IPR057192">
    <property type="entry name" value="DUF7870"/>
</dbReference>
<proteinExistence type="predicted"/>
<accession>A0A6P6B7D6</accession>
<feature type="transmembrane region" description="Helical" evidence="1">
    <location>
        <begin position="42"/>
        <end position="62"/>
    </location>
</feature>
<gene>
    <name evidence="4" type="primary">LOC111315537</name>
</gene>
<evidence type="ECO:0000313" key="4">
    <source>
        <dbReference type="RefSeq" id="XP_022773092.1"/>
    </source>
</evidence>
<dbReference type="PANTHER" id="PTHR33597:SF11">
    <property type="entry name" value="OS07G0620600 PROTEIN"/>
    <property type="match status" value="1"/>
</dbReference>
<keyword evidence="1" id="KW-1133">Transmembrane helix</keyword>